<feature type="transmembrane region" description="Helical" evidence="7">
    <location>
        <begin position="243"/>
        <end position="273"/>
    </location>
</feature>
<feature type="transmembrane region" description="Helical" evidence="7">
    <location>
        <begin position="32"/>
        <end position="55"/>
    </location>
</feature>
<protein>
    <recommendedName>
        <fullName evidence="10">Aph-1 protein</fullName>
    </recommendedName>
</protein>
<gene>
    <name evidence="8" type="ORF">AMAG_07838</name>
</gene>
<dbReference type="GO" id="GO:0016020">
    <property type="term" value="C:membrane"/>
    <property type="evidence" value="ECO:0007669"/>
    <property type="project" value="UniProtKB-SubCell"/>
</dbReference>
<dbReference type="Proteomes" id="UP000054350">
    <property type="component" value="Unassembled WGS sequence"/>
</dbReference>
<dbReference type="InterPro" id="IPR009294">
    <property type="entry name" value="Aph-1"/>
</dbReference>
<dbReference type="GO" id="GO:0016485">
    <property type="term" value="P:protein processing"/>
    <property type="evidence" value="ECO:0007669"/>
    <property type="project" value="InterPro"/>
</dbReference>
<evidence type="ECO:0000256" key="5">
    <source>
        <dbReference type="ARBA" id="ARBA00022989"/>
    </source>
</evidence>
<keyword evidence="9" id="KW-1185">Reference proteome</keyword>
<keyword evidence="5 7" id="KW-1133">Transmembrane helix</keyword>
<dbReference type="OrthoDB" id="6507463at2759"/>
<accession>A0A0L0SJH9</accession>
<feature type="transmembrane region" description="Helical" evidence="7">
    <location>
        <begin position="219"/>
        <end position="237"/>
    </location>
</feature>
<evidence type="ECO:0000256" key="6">
    <source>
        <dbReference type="ARBA" id="ARBA00023136"/>
    </source>
</evidence>
<evidence type="ECO:0000256" key="3">
    <source>
        <dbReference type="ARBA" id="ARBA00022692"/>
    </source>
</evidence>
<evidence type="ECO:0000313" key="9">
    <source>
        <dbReference type="Proteomes" id="UP000054350"/>
    </source>
</evidence>
<name>A0A0L0SJH9_ALLM3</name>
<comment type="similarity">
    <text evidence="2">Belongs to the APH-1 family.</text>
</comment>
<proteinExistence type="inferred from homology"/>
<feature type="transmembrane region" description="Helical" evidence="7">
    <location>
        <begin position="117"/>
        <end position="141"/>
    </location>
</feature>
<feature type="transmembrane region" description="Helical" evidence="7">
    <location>
        <begin position="161"/>
        <end position="182"/>
    </location>
</feature>
<dbReference type="AlphaFoldDB" id="A0A0L0SJH9"/>
<evidence type="ECO:0000256" key="7">
    <source>
        <dbReference type="SAM" id="Phobius"/>
    </source>
</evidence>
<keyword evidence="6 7" id="KW-0472">Membrane</keyword>
<reference evidence="9" key="2">
    <citation type="submission" date="2009-11" db="EMBL/GenBank/DDBJ databases">
        <title>The Genome Sequence of Allomyces macrogynus strain ATCC 38327.</title>
        <authorList>
            <consortium name="The Broad Institute Genome Sequencing Platform"/>
            <person name="Russ C."/>
            <person name="Cuomo C."/>
            <person name="Shea T."/>
            <person name="Young S.K."/>
            <person name="Zeng Q."/>
            <person name="Koehrsen M."/>
            <person name="Haas B."/>
            <person name="Borodovsky M."/>
            <person name="Guigo R."/>
            <person name="Alvarado L."/>
            <person name="Berlin A."/>
            <person name="Borenstein D."/>
            <person name="Chen Z."/>
            <person name="Engels R."/>
            <person name="Freedman E."/>
            <person name="Gellesch M."/>
            <person name="Goldberg J."/>
            <person name="Griggs A."/>
            <person name="Gujja S."/>
            <person name="Heiman D."/>
            <person name="Hepburn T."/>
            <person name="Howarth C."/>
            <person name="Jen D."/>
            <person name="Larson L."/>
            <person name="Lewis B."/>
            <person name="Mehta T."/>
            <person name="Park D."/>
            <person name="Pearson M."/>
            <person name="Roberts A."/>
            <person name="Saif S."/>
            <person name="Shenoy N."/>
            <person name="Sisk P."/>
            <person name="Stolte C."/>
            <person name="Sykes S."/>
            <person name="Walk T."/>
            <person name="White J."/>
            <person name="Yandava C."/>
            <person name="Burger G."/>
            <person name="Gray M.W."/>
            <person name="Holland P.W.H."/>
            <person name="King N."/>
            <person name="Lang F.B.F."/>
            <person name="Roger A.J."/>
            <person name="Ruiz-Trillo I."/>
            <person name="Lander E."/>
            <person name="Nusbaum C."/>
        </authorList>
    </citation>
    <scope>NUCLEOTIDE SEQUENCE [LARGE SCALE GENOMIC DNA]</scope>
    <source>
        <strain evidence="9">ATCC 38327</strain>
    </source>
</reference>
<sequence length="277" mass="29350">MTALSLIGNALISLGPAVVLFALFLARRPSLFLLALTSSFFALVALLFSSLIWYALPGRAESLKFGYESPVGTQAVAIVIAVVCQELVRWGSWFLIRRAEGGIMLASEFPRSPFHRFSMSAAFGYGYGLLVVLIMHITPLIESAGPGIRPAKSCPGVPDVLLTSLLMMLQFLHHIAWTILLFHGMFSTVPPLTLPSDQAAAPHAPSAARGAPSRGPGKWALVAYVFVSHMGVSMTSLTQSMPSVVGCIVPLVVSGVALAASGYLVWGVVVATVKKAS</sequence>
<organism evidence="8 9">
    <name type="scientific">Allomyces macrogynus (strain ATCC 38327)</name>
    <name type="common">Allomyces javanicus var. macrogynus</name>
    <dbReference type="NCBI Taxonomy" id="578462"/>
    <lineage>
        <taxon>Eukaryota</taxon>
        <taxon>Fungi</taxon>
        <taxon>Fungi incertae sedis</taxon>
        <taxon>Blastocladiomycota</taxon>
        <taxon>Blastocladiomycetes</taxon>
        <taxon>Blastocladiales</taxon>
        <taxon>Blastocladiaceae</taxon>
        <taxon>Allomyces</taxon>
    </lineage>
</organism>
<evidence type="ECO:0000313" key="8">
    <source>
        <dbReference type="EMBL" id="KNE62642.1"/>
    </source>
</evidence>
<evidence type="ECO:0000256" key="2">
    <source>
        <dbReference type="ARBA" id="ARBA00005577"/>
    </source>
</evidence>
<dbReference type="EMBL" id="GG745340">
    <property type="protein sequence ID" value="KNE62642.1"/>
    <property type="molecule type" value="Genomic_DNA"/>
</dbReference>
<evidence type="ECO:0008006" key="10">
    <source>
        <dbReference type="Google" id="ProtNLM"/>
    </source>
</evidence>
<evidence type="ECO:0000256" key="4">
    <source>
        <dbReference type="ARBA" id="ARBA00022976"/>
    </source>
</evidence>
<comment type="subcellular location">
    <subcellularLocation>
        <location evidence="1">Membrane</location>
        <topology evidence="1">Multi-pass membrane protein</topology>
    </subcellularLocation>
</comment>
<feature type="transmembrane region" description="Helical" evidence="7">
    <location>
        <begin position="75"/>
        <end position="96"/>
    </location>
</feature>
<dbReference type="eggNOG" id="KOG3972">
    <property type="taxonomic scope" value="Eukaryota"/>
</dbReference>
<dbReference type="Pfam" id="PF06105">
    <property type="entry name" value="Aph-1"/>
    <property type="match status" value="1"/>
</dbReference>
<dbReference type="VEuPathDB" id="FungiDB:AMAG_07838"/>
<dbReference type="STRING" id="578462.A0A0L0SJH9"/>
<evidence type="ECO:0000256" key="1">
    <source>
        <dbReference type="ARBA" id="ARBA00004141"/>
    </source>
</evidence>
<feature type="transmembrane region" description="Helical" evidence="7">
    <location>
        <begin position="6"/>
        <end position="25"/>
    </location>
</feature>
<dbReference type="PANTHER" id="PTHR12889">
    <property type="entry name" value="GAMMA-SECRETASE SUBUNIT APH-1"/>
    <property type="match status" value="1"/>
</dbReference>
<keyword evidence="4" id="KW-0914">Notch signaling pathway</keyword>
<keyword evidence="3 7" id="KW-0812">Transmembrane</keyword>
<reference evidence="8 9" key="1">
    <citation type="submission" date="2009-11" db="EMBL/GenBank/DDBJ databases">
        <title>Annotation of Allomyces macrogynus ATCC 38327.</title>
        <authorList>
            <consortium name="The Broad Institute Genome Sequencing Platform"/>
            <person name="Russ C."/>
            <person name="Cuomo C."/>
            <person name="Burger G."/>
            <person name="Gray M.W."/>
            <person name="Holland P.W.H."/>
            <person name="King N."/>
            <person name="Lang F.B.F."/>
            <person name="Roger A.J."/>
            <person name="Ruiz-Trillo I."/>
            <person name="Young S.K."/>
            <person name="Zeng Q."/>
            <person name="Gargeya S."/>
            <person name="Fitzgerald M."/>
            <person name="Haas B."/>
            <person name="Abouelleil A."/>
            <person name="Alvarado L."/>
            <person name="Arachchi H.M."/>
            <person name="Berlin A."/>
            <person name="Chapman S.B."/>
            <person name="Gearin G."/>
            <person name="Goldberg J."/>
            <person name="Griggs A."/>
            <person name="Gujja S."/>
            <person name="Hansen M."/>
            <person name="Heiman D."/>
            <person name="Howarth C."/>
            <person name="Larimer J."/>
            <person name="Lui A."/>
            <person name="MacDonald P.J.P."/>
            <person name="McCowen C."/>
            <person name="Montmayeur A."/>
            <person name="Murphy C."/>
            <person name="Neiman D."/>
            <person name="Pearson M."/>
            <person name="Priest M."/>
            <person name="Roberts A."/>
            <person name="Saif S."/>
            <person name="Shea T."/>
            <person name="Sisk P."/>
            <person name="Stolte C."/>
            <person name="Sykes S."/>
            <person name="Wortman J."/>
            <person name="Nusbaum C."/>
            <person name="Birren B."/>
        </authorList>
    </citation>
    <scope>NUCLEOTIDE SEQUENCE [LARGE SCALE GENOMIC DNA]</scope>
    <source>
        <strain evidence="8 9">ATCC 38327</strain>
    </source>
</reference>